<feature type="compositionally biased region" description="Basic and acidic residues" evidence="5">
    <location>
        <begin position="80"/>
        <end position="94"/>
    </location>
</feature>
<evidence type="ECO:0000256" key="4">
    <source>
        <dbReference type="PROSITE-ProRule" id="PRU00600"/>
    </source>
</evidence>
<dbReference type="OrthoDB" id="21380at2759"/>
<dbReference type="GO" id="GO:0043539">
    <property type="term" value="F:protein serine/threonine kinase activator activity"/>
    <property type="evidence" value="ECO:0007669"/>
    <property type="project" value="TreeGrafter"/>
</dbReference>
<dbReference type="InterPro" id="IPR036420">
    <property type="entry name" value="BRCT_dom_sf"/>
</dbReference>
<dbReference type="InterPro" id="IPR013939">
    <property type="entry name" value="Regulatory_Dfp1/Him1"/>
</dbReference>
<evidence type="ECO:0000313" key="7">
    <source>
        <dbReference type="EMBL" id="PIL34213.1"/>
    </source>
</evidence>
<evidence type="ECO:0000256" key="1">
    <source>
        <dbReference type="ARBA" id="ARBA00022723"/>
    </source>
</evidence>
<dbReference type="Gene3D" id="6.10.250.3410">
    <property type="entry name" value="DBF zinc finger"/>
    <property type="match status" value="1"/>
</dbReference>
<feature type="compositionally biased region" description="Basic residues" evidence="5">
    <location>
        <begin position="362"/>
        <end position="375"/>
    </location>
</feature>
<dbReference type="GO" id="GO:0008270">
    <property type="term" value="F:zinc ion binding"/>
    <property type="evidence" value="ECO:0007669"/>
    <property type="project" value="UniProtKB-KW"/>
</dbReference>
<dbReference type="SMART" id="SM00586">
    <property type="entry name" value="ZnF_DBF"/>
    <property type="match status" value="1"/>
</dbReference>
<feature type="domain" description="DBF4-type" evidence="6">
    <location>
        <begin position="544"/>
        <end position="593"/>
    </location>
</feature>
<dbReference type="Pfam" id="PF22437">
    <property type="entry name" value="DBF4_BRCT"/>
    <property type="match status" value="1"/>
</dbReference>
<organism evidence="7 8">
    <name type="scientific">Ganoderma sinense ZZ0214-1</name>
    <dbReference type="NCBI Taxonomy" id="1077348"/>
    <lineage>
        <taxon>Eukaryota</taxon>
        <taxon>Fungi</taxon>
        <taxon>Dikarya</taxon>
        <taxon>Basidiomycota</taxon>
        <taxon>Agaricomycotina</taxon>
        <taxon>Agaricomycetes</taxon>
        <taxon>Polyporales</taxon>
        <taxon>Polyporaceae</taxon>
        <taxon>Ganoderma</taxon>
    </lineage>
</organism>
<sequence length="654" mass="73632">MATAAPLPRNPLATRPQQHNTGMSISPCRTTLKKASVALKRPLSPEPADTPTDHSSKRVKTTLSAPVIQESPTPAAAARMEAKKDKERRREKERVQREEEFKVKYSRAFPSWVFYFDLDSGNPETASIRNHLEKRVGFMGARIDDFFSKDITHFITLHDVDDKENKEKETSRAGSASAAAAATGGGLLASPIKLRGRALATNTKMETLVQKAQSFNMKIWSATKLHNILDRCDAPRVSASGHLPTAAQRASKEHNLAHLLKTERLHGTTSERDPSQRRHDFSYFSKESYFVLVEDLKQELATISVAEYQIQKTRDGKEKGAWPVLHCHPKARGPFLEYDDREERRRQKQEKAELDRREERARRKARLVQHERKRRAQEVRMRAQQHQHDLRRTASMTNLQRRATYPDASLQAPGKGLVDLDADFPEESHVEGESVHASGYLASAAYMAASGNSVRVASTTGTSAAGDLLRSLAVTSALKDKLAQQITMNRRASAAASTTTGTAPPTDRENKENVMGPPAMIPDRAKFVRKSKSMSTLKLPKREEGSKPGYCECCRQKFENFREHIITRRHRKFAADDNNFKALDAILSRVRRRTVEEVAEEEERWLAEARGDVDAHADEDDEELLQPKLEDASDDDVRWDEWVAMDAVKVEACA</sequence>
<dbReference type="Pfam" id="PF07535">
    <property type="entry name" value="zf-DBF"/>
    <property type="match status" value="1"/>
</dbReference>
<feature type="compositionally biased region" description="Basic and acidic residues" evidence="5">
    <location>
        <begin position="376"/>
        <end position="392"/>
    </location>
</feature>
<feature type="compositionally biased region" description="Polar residues" evidence="5">
    <location>
        <begin position="15"/>
        <end position="29"/>
    </location>
</feature>
<dbReference type="FunFam" id="6.10.250.3410:FF:000001">
    <property type="entry name" value="Protein DBF4 homolog A"/>
    <property type="match status" value="1"/>
</dbReference>
<feature type="region of interest" description="Disordered" evidence="5">
    <location>
        <begin position="488"/>
        <end position="519"/>
    </location>
</feature>
<dbReference type="CDD" id="cd00027">
    <property type="entry name" value="BRCT"/>
    <property type="match status" value="1"/>
</dbReference>
<dbReference type="InterPro" id="IPR051590">
    <property type="entry name" value="Replication_Regulatory_Kinase"/>
</dbReference>
<keyword evidence="3" id="KW-0862">Zinc</keyword>
<dbReference type="GO" id="GO:0010571">
    <property type="term" value="P:positive regulation of nuclear cell cycle DNA replication"/>
    <property type="evidence" value="ECO:0007669"/>
    <property type="project" value="TreeGrafter"/>
</dbReference>
<dbReference type="PANTHER" id="PTHR15375">
    <property type="entry name" value="ACTIVATOR OF S-PHASE KINASE-RELATED"/>
    <property type="match status" value="1"/>
</dbReference>
<proteinExistence type="predicted"/>
<accession>A0A2G8SKD3</accession>
<gene>
    <name evidence="7" type="ORF">GSI_03924</name>
</gene>
<dbReference type="STRING" id="1077348.A0A2G8SKD3"/>
<dbReference type="InterPro" id="IPR006572">
    <property type="entry name" value="Znf_DBF"/>
</dbReference>
<name>A0A2G8SKD3_9APHY</name>
<dbReference type="Proteomes" id="UP000230002">
    <property type="component" value="Unassembled WGS sequence"/>
</dbReference>
<feature type="region of interest" description="Disordered" evidence="5">
    <location>
        <begin position="1"/>
        <end position="94"/>
    </location>
</feature>
<keyword evidence="2 4" id="KW-0863">Zinc-finger</keyword>
<feature type="region of interest" description="Disordered" evidence="5">
    <location>
        <begin position="609"/>
        <end position="630"/>
    </location>
</feature>
<dbReference type="PANTHER" id="PTHR15375:SF26">
    <property type="entry name" value="PROTEIN CHIFFON"/>
    <property type="match status" value="1"/>
</dbReference>
<keyword evidence="8" id="KW-1185">Reference proteome</keyword>
<dbReference type="GO" id="GO:0003676">
    <property type="term" value="F:nucleic acid binding"/>
    <property type="evidence" value="ECO:0007669"/>
    <property type="project" value="InterPro"/>
</dbReference>
<dbReference type="PROSITE" id="PS51265">
    <property type="entry name" value="ZF_DBF4"/>
    <property type="match status" value="1"/>
</dbReference>
<feature type="compositionally biased region" description="Low complexity" evidence="5">
    <location>
        <begin position="492"/>
        <end position="505"/>
    </location>
</feature>
<feature type="region of interest" description="Disordered" evidence="5">
    <location>
        <begin position="336"/>
        <end position="414"/>
    </location>
</feature>
<dbReference type="InterPro" id="IPR038545">
    <property type="entry name" value="Znf_DBF_sf"/>
</dbReference>
<feature type="compositionally biased region" description="Basic and acidic residues" evidence="5">
    <location>
        <begin position="341"/>
        <end position="361"/>
    </location>
</feature>
<dbReference type="GO" id="GO:1901987">
    <property type="term" value="P:regulation of cell cycle phase transition"/>
    <property type="evidence" value="ECO:0007669"/>
    <property type="project" value="TreeGrafter"/>
</dbReference>
<reference evidence="7 8" key="1">
    <citation type="journal article" date="2015" name="Sci. Rep.">
        <title>Chromosome-level genome map provides insights into diverse defense mechanisms in the medicinal fungus Ganoderma sinense.</title>
        <authorList>
            <person name="Zhu Y."/>
            <person name="Xu J."/>
            <person name="Sun C."/>
            <person name="Zhou S."/>
            <person name="Xu H."/>
            <person name="Nelson D.R."/>
            <person name="Qian J."/>
            <person name="Song J."/>
            <person name="Luo H."/>
            <person name="Xiang L."/>
            <person name="Li Y."/>
            <person name="Xu Z."/>
            <person name="Ji A."/>
            <person name="Wang L."/>
            <person name="Lu S."/>
            <person name="Hayward A."/>
            <person name="Sun W."/>
            <person name="Li X."/>
            <person name="Schwartz D.C."/>
            <person name="Wang Y."/>
            <person name="Chen S."/>
        </authorList>
    </citation>
    <scope>NUCLEOTIDE SEQUENCE [LARGE SCALE GENOMIC DNA]</scope>
    <source>
        <strain evidence="7 8">ZZ0214-1</strain>
    </source>
</reference>
<keyword evidence="1" id="KW-0479">Metal-binding</keyword>
<comment type="caution">
    <text evidence="7">The sequence shown here is derived from an EMBL/GenBank/DDBJ whole genome shotgun (WGS) entry which is preliminary data.</text>
</comment>
<protein>
    <recommendedName>
        <fullName evidence="6">DBF4-type domain-containing protein</fullName>
    </recommendedName>
</protein>
<dbReference type="Gene3D" id="3.40.50.10190">
    <property type="entry name" value="BRCT domain"/>
    <property type="match status" value="1"/>
</dbReference>
<dbReference type="AlphaFoldDB" id="A0A2G8SKD3"/>
<evidence type="ECO:0000256" key="3">
    <source>
        <dbReference type="ARBA" id="ARBA00022833"/>
    </source>
</evidence>
<dbReference type="GO" id="GO:0031431">
    <property type="term" value="C:Dbf4-dependent protein kinase complex"/>
    <property type="evidence" value="ECO:0007669"/>
    <property type="project" value="TreeGrafter"/>
</dbReference>
<evidence type="ECO:0000256" key="2">
    <source>
        <dbReference type="ARBA" id="ARBA00022771"/>
    </source>
</evidence>
<evidence type="ECO:0000256" key="5">
    <source>
        <dbReference type="SAM" id="MobiDB-lite"/>
    </source>
</evidence>
<dbReference type="Pfam" id="PF08630">
    <property type="entry name" value="Dfp1_Him1_M"/>
    <property type="match status" value="1"/>
</dbReference>
<dbReference type="EMBL" id="AYKW01000006">
    <property type="protein sequence ID" value="PIL34213.1"/>
    <property type="molecule type" value="Genomic_DNA"/>
</dbReference>
<evidence type="ECO:0000259" key="6">
    <source>
        <dbReference type="PROSITE" id="PS51265"/>
    </source>
</evidence>
<evidence type="ECO:0000313" key="8">
    <source>
        <dbReference type="Proteomes" id="UP000230002"/>
    </source>
</evidence>
<dbReference type="InterPro" id="IPR055116">
    <property type="entry name" value="DBF4_BRCT"/>
</dbReference>